<dbReference type="RefSeq" id="WP_233787183.1">
    <property type="nucleotide sequence ID" value="NZ_RSCL01000005.1"/>
</dbReference>
<proteinExistence type="predicted"/>
<evidence type="ECO:0000313" key="3">
    <source>
        <dbReference type="Proteomes" id="UP000271624"/>
    </source>
</evidence>
<evidence type="ECO:0000259" key="1">
    <source>
        <dbReference type="Pfam" id="PF07862"/>
    </source>
</evidence>
<dbReference type="AlphaFoldDB" id="A0A433VMG2"/>
<feature type="domain" description="Nif11" evidence="1">
    <location>
        <begin position="10"/>
        <end position="57"/>
    </location>
</feature>
<dbReference type="Proteomes" id="UP000271624">
    <property type="component" value="Unassembled WGS sequence"/>
</dbReference>
<protein>
    <recommendedName>
        <fullName evidence="1">Nif11 domain-containing protein</fullName>
    </recommendedName>
</protein>
<name>A0A433VMG2_9CYAN</name>
<sequence>MKEVRQDMSKHVKQFHQMVMQNPPLLKRLKSASDRDSFVKLIVQLGGEYGYSFTSKEVEVYIKENLLTLISQFS</sequence>
<comment type="caution">
    <text evidence="2">The sequence shown here is derived from an EMBL/GenBank/DDBJ whole genome shotgun (WGS) entry which is preliminary data.</text>
</comment>
<dbReference type="InterPro" id="IPR012903">
    <property type="entry name" value="Nif11"/>
</dbReference>
<dbReference type="Pfam" id="PF07862">
    <property type="entry name" value="Nif11"/>
    <property type="match status" value="1"/>
</dbReference>
<gene>
    <name evidence="2" type="ORF">DSM106972_025840</name>
</gene>
<reference evidence="2" key="1">
    <citation type="submission" date="2018-12" db="EMBL/GenBank/DDBJ databases">
        <authorList>
            <person name="Will S."/>
            <person name="Neumann-Schaal M."/>
            <person name="Henke P."/>
        </authorList>
    </citation>
    <scope>NUCLEOTIDE SEQUENCE</scope>
    <source>
        <strain evidence="2">PCC 7102</strain>
    </source>
</reference>
<reference evidence="2" key="2">
    <citation type="journal article" date="2019" name="Genome Biol. Evol.">
        <title>Day and night: Metabolic profiles and evolutionary relationships of six axenic non-marine cyanobacteria.</title>
        <authorList>
            <person name="Will S.E."/>
            <person name="Henke P."/>
            <person name="Boedeker C."/>
            <person name="Huang S."/>
            <person name="Brinkmann H."/>
            <person name="Rohde M."/>
            <person name="Jarek M."/>
            <person name="Friedl T."/>
            <person name="Seufert S."/>
            <person name="Schumacher M."/>
            <person name="Overmann J."/>
            <person name="Neumann-Schaal M."/>
            <person name="Petersen J."/>
        </authorList>
    </citation>
    <scope>NUCLEOTIDE SEQUENCE [LARGE SCALE GENOMIC DNA]</scope>
    <source>
        <strain evidence="2">PCC 7102</strain>
    </source>
</reference>
<keyword evidence="3" id="KW-1185">Reference proteome</keyword>
<evidence type="ECO:0000313" key="2">
    <source>
        <dbReference type="EMBL" id="RUT07323.1"/>
    </source>
</evidence>
<accession>A0A433VMG2</accession>
<dbReference type="EMBL" id="RSCL01000005">
    <property type="protein sequence ID" value="RUT07323.1"/>
    <property type="molecule type" value="Genomic_DNA"/>
</dbReference>
<organism evidence="2 3">
    <name type="scientific">Dulcicalothrix desertica PCC 7102</name>
    <dbReference type="NCBI Taxonomy" id="232991"/>
    <lineage>
        <taxon>Bacteria</taxon>
        <taxon>Bacillati</taxon>
        <taxon>Cyanobacteriota</taxon>
        <taxon>Cyanophyceae</taxon>
        <taxon>Nostocales</taxon>
        <taxon>Calotrichaceae</taxon>
        <taxon>Dulcicalothrix</taxon>
    </lineage>
</organism>